<dbReference type="Pfam" id="PF00583">
    <property type="entry name" value="Acetyltransf_1"/>
    <property type="match status" value="1"/>
</dbReference>
<protein>
    <submittedName>
        <fullName evidence="4">GNAT family N-acetyltransferase</fullName>
    </submittedName>
</protein>
<dbReference type="CDD" id="cd04301">
    <property type="entry name" value="NAT_SF"/>
    <property type="match status" value="1"/>
</dbReference>
<dbReference type="PANTHER" id="PTHR43072:SF23">
    <property type="entry name" value="UPF0039 PROTEIN C11D3.02C"/>
    <property type="match status" value="1"/>
</dbReference>
<dbReference type="InterPro" id="IPR000182">
    <property type="entry name" value="GNAT_dom"/>
</dbReference>
<organism evidence="4 5">
    <name type="scientific">Paenibacillus whitsoniae</name>
    <dbReference type="NCBI Taxonomy" id="2496558"/>
    <lineage>
        <taxon>Bacteria</taxon>
        <taxon>Bacillati</taxon>
        <taxon>Bacillota</taxon>
        <taxon>Bacilli</taxon>
        <taxon>Bacillales</taxon>
        <taxon>Paenibacillaceae</taxon>
        <taxon>Paenibacillus</taxon>
    </lineage>
</organism>
<accession>A0A430J6D2</accession>
<dbReference type="RefSeq" id="WP_126144518.1">
    <property type="nucleotide sequence ID" value="NZ_RXHU01000101.1"/>
</dbReference>
<dbReference type="OrthoDB" id="1884663at2"/>
<sequence length="321" mass="35753">MIVTWEDKYTQDVIALWNKEAVKDAYKELDDESFRHIFTDNAYWDELNTFVLLDQTHVVGFACGCTGDDLPIGDKAGYITCIVLADGYQTEANYADLLQALEGRFQERGKKQGDVLFFNPMMLPWYIPNTPKHEHNNAPGVPVDSKLYAYLLGAGYVERAKECAMYLNLDNFVMPEESVAKERKAAVEGYTVALFDAEKHQGVHDMLQGFDNPLWQKEIGAATANGVPVVIAAHHGKVVGFAGPVIKQANGRGYFAGIGVHPDHEGHGLGSILFYKLCEAFQAIGTPYMSLYTGSTNPAIRIYEKAGFTTVKQFSVMRREF</sequence>
<name>A0A430J6D2_9BACL</name>
<comment type="caution">
    <text evidence="4">The sequence shown here is derived from an EMBL/GenBank/DDBJ whole genome shotgun (WGS) entry which is preliminary data.</text>
</comment>
<keyword evidence="2" id="KW-0012">Acyltransferase</keyword>
<proteinExistence type="predicted"/>
<dbReference type="SUPFAM" id="SSF55729">
    <property type="entry name" value="Acyl-CoA N-acyltransferases (Nat)"/>
    <property type="match status" value="1"/>
</dbReference>
<dbReference type="InterPro" id="IPR016181">
    <property type="entry name" value="Acyl_CoA_acyltransferase"/>
</dbReference>
<evidence type="ECO:0000259" key="3">
    <source>
        <dbReference type="PROSITE" id="PS51186"/>
    </source>
</evidence>
<dbReference type="Proteomes" id="UP000276128">
    <property type="component" value="Unassembled WGS sequence"/>
</dbReference>
<keyword evidence="5" id="KW-1185">Reference proteome</keyword>
<dbReference type="EMBL" id="RXHU01000101">
    <property type="protein sequence ID" value="RTE03561.1"/>
    <property type="molecule type" value="Genomic_DNA"/>
</dbReference>
<keyword evidence="1 4" id="KW-0808">Transferase</keyword>
<evidence type="ECO:0000256" key="2">
    <source>
        <dbReference type="ARBA" id="ARBA00023315"/>
    </source>
</evidence>
<dbReference type="PANTHER" id="PTHR43072">
    <property type="entry name" value="N-ACETYLTRANSFERASE"/>
    <property type="match status" value="1"/>
</dbReference>
<dbReference type="PROSITE" id="PS51186">
    <property type="entry name" value="GNAT"/>
    <property type="match status" value="1"/>
</dbReference>
<reference evidence="4 5" key="1">
    <citation type="submission" date="2018-12" db="EMBL/GenBank/DDBJ databases">
        <title>Bacillus ochoae sp. nov., Paenibacillus whitsoniae sp. nov., Paenibacillus spiritus sp. nov. Isolated from the Mars Exploration Rover during spacecraft assembly.</title>
        <authorList>
            <person name="Seuylemezian A."/>
            <person name="Vaishampayan P."/>
        </authorList>
    </citation>
    <scope>NUCLEOTIDE SEQUENCE [LARGE SCALE GENOMIC DNA]</scope>
    <source>
        <strain evidence="4 5">MER 54</strain>
    </source>
</reference>
<feature type="domain" description="N-acetyltransferase" evidence="3">
    <location>
        <begin position="190"/>
        <end position="321"/>
    </location>
</feature>
<dbReference type="AlphaFoldDB" id="A0A430J6D2"/>
<dbReference type="Gene3D" id="3.40.630.30">
    <property type="match status" value="2"/>
</dbReference>
<evidence type="ECO:0000313" key="5">
    <source>
        <dbReference type="Proteomes" id="UP000276128"/>
    </source>
</evidence>
<dbReference type="GO" id="GO:0016747">
    <property type="term" value="F:acyltransferase activity, transferring groups other than amino-acyl groups"/>
    <property type="evidence" value="ECO:0007669"/>
    <property type="project" value="InterPro"/>
</dbReference>
<evidence type="ECO:0000256" key="1">
    <source>
        <dbReference type="ARBA" id="ARBA00022679"/>
    </source>
</evidence>
<evidence type="ECO:0000313" key="4">
    <source>
        <dbReference type="EMBL" id="RTE03561.1"/>
    </source>
</evidence>
<gene>
    <name evidence="4" type="ORF">EJQ19_27945</name>
</gene>